<dbReference type="Pfam" id="PF00582">
    <property type="entry name" value="Usp"/>
    <property type="match status" value="1"/>
</dbReference>
<evidence type="ECO:0000313" key="3">
    <source>
        <dbReference type="Proteomes" id="UP001165190"/>
    </source>
</evidence>
<dbReference type="InterPro" id="IPR006016">
    <property type="entry name" value="UspA"/>
</dbReference>
<feature type="domain" description="UspA" evidence="1">
    <location>
        <begin position="77"/>
        <end position="179"/>
    </location>
</feature>
<organism evidence="2 3">
    <name type="scientific">Hibiscus trionum</name>
    <name type="common">Flower of an hour</name>
    <dbReference type="NCBI Taxonomy" id="183268"/>
    <lineage>
        <taxon>Eukaryota</taxon>
        <taxon>Viridiplantae</taxon>
        <taxon>Streptophyta</taxon>
        <taxon>Embryophyta</taxon>
        <taxon>Tracheophyta</taxon>
        <taxon>Spermatophyta</taxon>
        <taxon>Magnoliopsida</taxon>
        <taxon>eudicotyledons</taxon>
        <taxon>Gunneridae</taxon>
        <taxon>Pentapetalae</taxon>
        <taxon>rosids</taxon>
        <taxon>malvids</taxon>
        <taxon>Malvales</taxon>
        <taxon>Malvaceae</taxon>
        <taxon>Malvoideae</taxon>
        <taxon>Hibiscus</taxon>
    </lineage>
</organism>
<dbReference type="EMBL" id="BSYR01000016">
    <property type="protein sequence ID" value="GMI78402.1"/>
    <property type="molecule type" value="Genomic_DNA"/>
</dbReference>
<proteinExistence type="predicted"/>
<dbReference type="SUPFAM" id="SSF52402">
    <property type="entry name" value="Adenine nucleotide alpha hydrolases-like"/>
    <property type="match status" value="1"/>
</dbReference>
<dbReference type="Proteomes" id="UP001165190">
    <property type="component" value="Unassembled WGS sequence"/>
</dbReference>
<reference evidence="2" key="1">
    <citation type="submission" date="2023-05" db="EMBL/GenBank/DDBJ databases">
        <title>Genome and transcriptome analyses reveal genes involved in the formation of fine ridges on petal epidermal cells in Hibiscus trionum.</title>
        <authorList>
            <person name="Koshimizu S."/>
            <person name="Masuda S."/>
            <person name="Ishii T."/>
            <person name="Shirasu K."/>
            <person name="Hoshino A."/>
            <person name="Arita M."/>
        </authorList>
    </citation>
    <scope>NUCLEOTIDE SEQUENCE</scope>
    <source>
        <strain evidence="2">Hamamatsu line</strain>
    </source>
</reference>
<sequence>MPSSASFLRQLIGKQGWKSKSCRWGMNNKDSNVVDGKKNQCVGSETTTLKSHLMEEGLSMYGNNGVLVDDVDGLVSRKRVMVVVDQTSHSKHAMMWALTHVANKADLLTLLHVVSPNPKSSQSSSFLVSSFESICKASKPQVEVETVEIQGPKLSTVMSQVKKLGVSVLVLGQKRQSPLLTCVCKRSENEEFVEQCIKNIGGQCLTIGVRKQSNGVGGYLISTRWLKNFWLLA</sequence>
<dbReference type="OrthoDB" id="672525at2759"/>
<dbReference type="PANTHER" id="PTHR47125">
    <property type="entry name" value="ADENINE NUCLEOTIDE ALPHA HYDROLASES-LIKE SUPERFAMILY PROTEIN"/>
    <property type="match status" value="1"/>
</dbReference>
<dbReference type="InterPro" id="IPR014729">
    <property type="entry name" value="Rossmann-like_a/b/a_fold"/>
</dbReference>
<evidence type="ECO:0000313" key="2">
    <source>
        <dbReference type="EMBL" id="GMI78402.1"/>
    </source>
</evidence>
<protein>
    <recommendedName>
        <fullName evidence="1">UspA domain-containing protein</fullName>
    </recommendedName>
</protein>
<gene>
    <name evidence="2" type="ORF">HRI_001509500</name>
</gene>
<comment type="caution">
    <text evidence="2">The sequence shown here is derived from an EMBL/GenBank/DDBJ whole genome shotgun (WGS) entry which is preliminary data.</text>
</comment>
<dbReference type="AlphaFoldDB" id="A0A9W7HK95"/>
<dbReference type="PANTHER" id="PTHR47125:SF2">
    <property type="entry name" value="ADENINE NUCLEOTIDE ALPHA HYDROLASES-LIKE SUPERFAMILY PROTEIN"/>
    <property type="match status" value="1"/>
</dbReference>
<evidence type="ECO:0000259" key="1">
    <source>
        <dbReference type="Pfam" id="PF00582"/>
    </source>
</evidence>
<dbReference type="CDD" id="cd00293">
    <property type="entry name" value="USP-like"/>
    <property type="match status" value="1"/>
</dbReference>
<keyword evidence="3" id="KW-1185">Reference proteome</keyword>
<name>A0A9W7HK95_HIBTR</name>
<dbReference type="Gene3D" id="3.40.50.620">
    <property type="entry name" value="HUPs"/>
    <property type="match status" value="1"/>
</dbReference>
<accession>A0A9W7HK95</accession>